<keyword evidence="1" id="KW-1133">Transmembrane helix</keyword>
<feature type="non-terminal residue" evidence="2">
    <location>
        <position position="1"/>
    </location>
</feature>
<evidence type="ECO:0000256" key="1">
    <source>
        <dbReference type="SAM" id="Phobius"/>
    </source>
</evidence>
<keyword evidence="1" id="KW-0472">Membrane</keyword>
<protein>
    <submittedName>
        <fullName evidence="2">Uncharacterized protein</fullName>
    </submittedName>
</protein>
<sequence>MSTPQITDSIAFELRFYGLIGAFEYQKNRISFLALAIFLLTMSTMSIQHAVSIVYIETVDQLTEILYVVGIYIVGFAKV</sequence>
<dbReference type="AlphaFoldDB" id="A0A9Q0MR37"/>
<feature type="transmembrane region" description="Helical" evidence="1">
    <location>
        <begin position="32"/>
        <end position="55"/>
    </location>
</feature>
<evidence type="ECO:0000313" key="2">
    <source>
        <dbReference type="EMBL" id="KAJ6636453.1"/>
    </source>
</evidence>
<dbReference type="EMBL" id="WJQU01000004">
    <property type="protein sequence ID" value="KAJ6636453.1"/>
    <property type="molecule type" value="Genomic_DNA"/>
</dbReference>
<accession>A0A9Q0MR37</accession>
<comment type="caution">
    <text evidence="2">The sequence shown here is derived from an EMBL/GenBank/DDBJ whole genome shotgun (WGS) entry which is preliminary data.</text>
</comment>
<evidence type="ECO:0000313" key="3">
    <source>
        <dbReference type="Proteomes" id="UP001151699"/>
    </source>
</evidence>
<organism evidence="2 3">
    <name type="scientific">Pseudolycoriella hygida</name>
    <dbReference type="NCBI Taxonomy" id="35572"/>
    <lineage>
        <taxon>Eukaryota</taxon>
        <taxon>Metazoa</taxon>
        <taxon>Ecdysozoa</taxon>
        <taxon>Arthropoda</taxon>
        <taxon>Hexapoda</taxon>
        <taxon>Insecta</taxon>
        <taxon>Pterygota</taxon>
        <taxon>Neoptera</taxon>
        <taxon>Endopterygota</taxon>
        <taxon>Diptera</taxon>
        <taxon>Nematocera</taxon>
        <taxon>Sciaroidea</taxon>
        <taxon>Sciaridae</taxon>
        <taxon>Pseudolycoriella</taxon>
    </lineage>
</organism>
<proteinExistence type="predicted"/>
<reference evidence="2" key="1">
    <citation type="submission" date="2022-07" db="EMBL/GenBank/DDBJ databases">
        <authorList>
            <person name="Trinca V."/>
            <person name="Uliana J.V.C."/>
            <person name="Torres T.T."/>
            <person name="Ward R.J."/>
            <person name="Monesi N."/>
        </authorList>
    </citation>
    <scope>NUCLEOTIDE SEQUENCE</scope>
    <source>
        <strain evidence="2">HSMRA1968</strain>
        <tissue evidence="2">Whole embryos</tissue>
    </source>
</reference>
<dbReference type="Proteomes" id="UP001151699">
    <property type="component" value="Chromosome C"/>
</dbReference>
<gene>
    <name evidence="2" type="ORF">Bhyg_15043</name>
</gene>
<keyword evidence="1" id="KW-0812">Transmembrane</keyword>
<keyword evidence="3" id="KW-1185">Reference proteome</keyword>
<name>A0A9Q0MR37_9DIPT</name>